<feature type="compositionally biased region" description="Low complexity" evidence="1">
    <location>
        <begin position="234"/>
        <end position="255"/>
    </location>
</feature>
<protein>
    <submittedName>
        <fullName evidence="3">Uncharacterized protein</fullName>
    </submittedName>
</protein>
<dbReference type="AlphaFoldDB" id="A0A0K1ESY5"/>
<organism evidence="3 4">
    <name type="scientific">Chondromyces crocatus</name>
    <dbReference type="NCBI Taxonomy" id="52"/>
    <lineage>
        <taxon>Bacteria</taxon>
        <taxon>Pseudomonadati</taxon>
        <taxon>Myxococcota</taxon>
        <taxon>Polyangia</taxon>
        <taxon>Polyangiales</taxon>
        <taxon>Polyangiaceae</taxon>
        <taxon>Chondromyces</taxon>
    </lineage>
</organism>
<evidence type="ECO:0000313" key="4">
    <source>
        <dbReference type="Proteomes" id="UP000067626"/>
    </source>
</evidence>
<sequence length="265" mass="27220">MHRSSLLHRTALAAALGLALAAGGAAAIADPPKGGYSPDPAGIPSRTQWVFDVYHHKGQTSLLGARSVTLARPAASARILGRFAVEFYVGKELVDRVRFNVPLTGDAPQKDPRRPFRHPTFDESVTTRMKVQMADSPRATWGRLVDRMTGAEQRFWWPPEKNGRLTPMSEPPGGVAARDAGADGGAADASAPAIAVDPSEFVDGGPTDGGPIDGGPTDGGPTDGGPTDGGPTDGGPTPRAAPGAGPIRAPDAGAAQPSPPARPPK</sequence>
<dbReference type="EMBL" id="CP012159">
    <property type="protein sequence ID" value="AKT44045.1"/>
    <property type="molecule type" value="Genomic_DNA"/>
</dbReference>
<keyword evidence="4" id="KW-1185">Reference proteome</keyword>
<reference evidence="3 4" key="1">
    <citation type="submission" date="2015-07" db="EMBL/GenBank/DDBJ databases">
        <title>Genome analysis of myxobacterium Chondromyces crocatus Cm c5 reveals a high potential for natural compound synthesis and the genetic basis for the loss of fruiting body formation.</title>
        <authorList>
            <person name="Zaburannyi N."/>
            <person name="Bunk B."/>
            <person name="Maier J."/>
            <person name="Overmann J."/>
            <person name="Mueller R."/>
        </authorList>
    </citation>
    <scope>NUCLEOTIDE SEQUENCE [LARGE SCALE GENOMIC DNA]</scope>
    <source>
        <strain evidence="3 4">Cm c5</strain>
    </source>
</reference>
<dbReference type="RefSeq" id="WP_050435438.1">
    <property type="nucleotide sequence ID" value="NZ_CP012159.1"/>
</dbReference>
<gene>
    <name evidence="3" type="ORF">CMC5_082830</name>
</gene>
<feature type="signal peptide" evidence="2">
    <location>
        <begin position="1"/>
        <end position="21"/>
    </location>
</feature>
<accession>A0A0K1ESY5</accession>
<feature type="compositionally biased region" description="Gly residues" evidence="1">
    <location>
        <begin position="206"/>
        <end position="233"/>
    </location>
</feature>
<name>A0A0K1ESY5_CHOCO</name>
<evidence type="ECO:0000256" key="2">
    <source>
        <dbReference type="SAM" id="SignalP"/>
    </source>
</evidence>
<dbReference type="OrthoDB" id="5519265at2"/>
<feature type="region of interest" description="Disordered" evidence="1">
    <location>
        <begin position="156"/>
        <end position="265"/>
    </location>
</feature>
<evidence type="ECO:0000256" key="1">
    <source>
        <dbReference type="SAM" id="MobiDB-lite"/>
    </source>
</evidence>
<proteinExistence type="predicted"/>
<keyword evidence="2" id="KW-0732">Signal</keyword>
<dbReference type="KEGG" id="ccro:CMC5_082830"/>
<evidence type="ECO:0000313" key="3">
    <source>
        <dbReference type="EMBL" id="AKT44045.1"/>
    </source>
</evidence>
<dbReference type="Proteomes" id="UP000067626">
    <property type="component" value="Chromosome"/>
</dbReference>
<feature type="compositionally biased region" description="Low complexity" evidence="1">
    <location>
        <begin position="171"/>
        <end position="198"/>
    </location>
</feature>
<feature type="chain" id="PRO_5005459955" evidence="2">
    <location>
        <begin position="22"/>
        <end position="265"/>
    </location>
</feature>